<evidence type="ECO:0000313" key="2">
    <source>
        <dbReference type="Proteomes" id="UP000198902"/>
    </source>
</evidence>
<protein>
    <submittedName>
        <fullName evidence="1">Uncharacterized protein</fullName>
    </submittedName>
</protein>
<organism evidence="1 2">
    <name type="scientific">Haloferax massiliensis</name>
    <dbReference type="NCBI Taxonomy" id="1476858"/>
    <lineage>
        <taxon>Archaea</taxon>
        <taxon>Methanobacteriati</taxon>
        <taxon>Methanobacteriota</taxon>
        <taxon>Stenosarchaea group</taxon>
        <taxon>Halobacteria</taxon>
        <taxon>Halobacteriales</taxon>
        <taxon>Haloferacaceae</taxon>
        <taxon>Haloferax</taxon>
    </lineage>
</organism>
<sequence length="48" mass="5175">MRDSSPMRDALGAATVERAYELWCTLERGWRATALGLVVVTVLAALGP</sequence>
<proteinExistence type="predicted"/>
<reference evidence="2" key="1">
    <citation type="submission" date="2015-03" db="EMBL/GenBank/DDBJ databases">
        <authorList>
            <person name="Urmite Genomes"/>
        </authorList>
    </citation>
    <scope>NUCLEOTIDE SEQUENCE [LARGE SCALE GENOMIC DNA]</scope>
    <source>
        <strain evidence="2">Arc-Hr</strain>
    </source>
</reference>
<dbReference type="OrthoDB" id="292698at2157"/>
<dbReference type="RefSeq" id="WP_167344170.1">
    <property type="nucleotide sequence ID" value="NZ_CABLRR010000006.1"/>
</dbReference>
<evidence type="ECO:0000313" key="1">
    <source>
        <dbReference type="EMBL" id="CQR53529.1"/>
    </source>
</evidence>
<dbReference type="AlphaFoldDB" id="A0A0D6JWA8"/>
<dbReference type="Proteomes" id="UP000198902">
    <property type="component" value="Unassembled WGS sequence"/>
</dbReference>
<keyword evidence="2" id="KW-1185">Reference proteome</keyword>
<name>A0A0D6JWA8_9EURY</name>
<accession>A0A0D6JWA8</accession>
<gene>
    <name evidence="1" type="ORF">BN996_03657</name>
</gene>
<dbReference type="EMBL" id="CSTE01000006">
    <property type="protein sequence ID" value="CQR53529.1"/>
    <property type="molecule type" value="Genomic_DNA"/>
</dbReference>